<evidence type="ECO:0000259" key="1">
    <source>
        <dbReference type="Pfam" id="PF04264"/>
    </source>
</evidence>
<dbReference type="OrthoDB" id="116832at2"/>
<dbReference type="InterPro" id="IPR007372">
    <property type="entry name" value="Lipid/polyisoprenoid-bd_YceI"/>
</dbReference>
<sequence length="180" mass="20399">MKKIIIATLIFMVNLTFAQKYLSKEGKVSFEASVPLFEDVYALDKTNVAVLNTDTGELATLSVVKNFKFKVKLMEEHFNESYAESEKYPKTSFKGKIQNFDKNKLSATPQKYTVNGILNFHGVNKEVSSIANIYTKDGKILMQGAFSVKPVDYKVTVPKMVTKKVAENVKIKYDYILTKQ</sequence>
<dbReference type="Proteomes" id="UP000184364">
    <property type="component" value="Unassembled WGS sequence"/>
</dbReference>
<evidence type="ECO:0000313" key="2">
    <source>
        <dbReference type="EMBL" id="SHK58378.1"/>
    </source>
</evidence>
<name>A0A1M6TNK8_9FLAO</name>
<feature type="domain" description="Lipid/polyisoprenoid-binding YceI-like" evidence="1">
    <location>
        <begin position="64"/>
        <end position="174"/>
    </location>
</feature>
<dbReference type="SUPFAM" id="SSF101874">
    <property type="entry name" value="YceI-like"/>
    <property type="match status" value="1"/>
</dbReference>
<organism evidence="2 3">
    <name type="scientific">Chryseobacterium polytrichastri</name>
    <dbReference type="NCBI Taxonomy" id="1302687"/>
    <lineage>
        <taxon>Bacteria</taxon>
        <taxon>Pseudomonadati</taxon>
        <taxon>Bacteroidota</taxon>
        <taxon>Flavobacteriia</taxon>
        <taxon>Flavobacteriales</taxon>
        <taxon>Weeksellaceae</taxon>
        <taxon>Chryseobacterium group</taxon>
        <taxon>Chryseobacterium</taxon>
    </lineage>
</organism>
<proteinExistence type="predicted"/>
<protein>
    <submittedName>
        <fullName evidence="2">YceI-like domain-containing protein</fullName>
    </submittedName>
</protein>
<gene>
    <name evidence="2" type="ORF">SAMN05444267_1005149</name>
</gene>
<dbReference type="STRING" id="1302687.SAMN05444267_1005149"/>
<dbReference type="AlphaFoldDB" id="A0A1M6TNK8"/>
<evidence type="ECO:0000313" key="3">
    <source>
        <dbReference type="Proteomes" id="UP000184364"/>
    </source>
</evidence>
<dbReference type="Pfam" id="PF04264">
    <property type="entry name" value="YceI"/>
    <property type="match status" value="1"/>
</dbReference>
<dbReference type="Gene3D" id="2.40.128.110">
    <property type="entry name" value="Lipid/polyisoprenoid-binding, YceI-like"/>
    <property type="match status" value="1"/>
</dbReference>
<dbReference type="RefSeq" id="WP_073291410.1">
    <property type="nucleotide sequence ID" value="NZ_FRAV01000005.1"/>
</dbReference>
<accession>A0A1M6TNK8</accession>
<dbReference type="InterPro" id="IPR036761">
    <property type="entry name" value="TTHA0802/YceI-like_sf"/>
</dbReference>
<keyword evidence="3" id="KW-1185">Reference proteome</keyword>
<reference evidence="3" key="1">
    <citation type="submission" date="2016-11" db="EMBL/GenBank/DDBJ databases">
        <authorList>
            <person name="Varghese N."/>
            <person name="Submissions S."/>
        </authorList>
    </citation>
    <scope>NUCLEOTIDE SEQUENCE [LARGE SCALE GENOMIC DNA]</scope>
    <source>
        <strain evidence="3">DSM 26899</strain>
    </source>
</reference>
<dbReference type="EMBL" id="FRAV01000005">
    <property type="protein sequence ID" value="SHK58378.1"/>
    <property type="molecule type" value="Genomic_DNA"/>
</dbReference>